<evidence type="ECO:0000313" key="2">
    <source>
        <dbReference type="EMBL" id="ETD25617.1"/>
    </source>
</evidence>
<comment type="caution">
    <text evidence="2">The sequence shown here is derived from an EMBL/GenBank/DDBJ whole genome shotgun (WGS) entry which is preliminary data.</text>
</comment>
<name>V8CEV1_9HELI</name>
<protein>
    <submittedName>
        <fullName evidence="2">Uncharacterized protein</fullName>
    </submittedName>
</protein>
<evidence type="ECO:0000313" key="3">
    <source>
        <dbReference type="Proteomes" id="UP000018688"/>
    </source>
</evidence>
<dbReference type="HOGENOM" id="CLU_2259875_0_0_7"/>
<dbReference type="EMBL" id="AZJJ01000007">
    <property type="protein sequence ID" value="ETD25617.1"/>
    <property type="molecule type" value="Genomic_DNA"/>
</dbReference>
<feature type="region of interest" description="Disordered" evidence="1">
    <location>
        <begin position="71"/>
        <end position="103"/>
    </location>
</feature>
<accession>V8CEV1</accession>
<sequence length="103" mass="11878">MSFTLAIVVGTLYFTYKPLFKYIKISKLSSAKIKELAKNEDVRAEFRDFSVAQMQKISNFIDSILKKKQAQENFDGGEKSQQTAQETQTDKEINETEKQKKSE</sequence>
<dbReference type="PATRIC" id="fig|1357399.3.peg.1510"/>
<evidence type="ECO:0000256" key="1">
    <source>
        <dbReference type="SAM" id="MobiDB-lite"/>
    </source>
</evidence>
<feature type="compositionally biased region" description="Basic and acidic residues" evidence="1">
    <location>
        <begin position="88"/>
        <end position="103"/>
    </location>
</feature>
<organism evidence="2 3">
    <name type="scientific">Helicobacter canis NCTC 12740</name>
    <dbReference type="NCBI Taxonomy" id="1357399"/>
    <lineage>
        <taxon>Bacteria</taxon>
        <taxon>Pseudomonadati</taxon>
        <taxon>Campylobacterota</taxon>
        <taxon>Epsilonproteobacteria</taxon>
        <taxon>Campylobacterales</taxon>
        <taxon>Helicobacteraceae</taxon>
        <taxon>Helicobacter</taxon>
    </lineage>
</organism>
<dbReference type="STRING" id="1357399.HMPREF2087_01445"/>
<gene>
    <name evidence="2" type="ORF">HMPREF2087_01445</name>
</gene>
<dbReference type="Proteomes" id="UP000018688">
    <property type="component" value="Unassembled WGS sequence"/>
</dbReference>
<reference evidence="2 3" key="1">
    <citation type="submission" date="2013-10" db="EMBL/GenBank/DDBJ databases">
        <title>The Genome Sequence of Helicobacter canis NCTC 12740.</title>
        <authorList>
            <consortium name="The Broad Institute Genomics Platform"/>
            <person name="Earl A."/>
            <person name="Fox J.G."/>
            <person name="Shen Z."/>
            <person name="Young S.K."/>
            <person name="Zeng Q."/>
            <person name="Gargeya S."/>
            <person name="Fitzgerald M."/>
            <person name="Abouelleil A."/>
            <person name="Alvarado L."/>
            <person name="Chapman S.B."/>
            <person name="Gainer-Dewar J."/>
            <person name="Goldberg J."/>
            <person name="Griggs A."/>
            <person name="Gujja S."/>
            <person name="Hansen M."/>
            <person name="Howarth C."/>
            <person name="Imamovic A."/>
            <person name="Ireland A."/>
            <person name="Larimer J."/>
            <person name="McCowan C."/>
            <person name="Murphy C."/>
            <person name="Pearson M."/>
            <person name="Poon T.W."/>
            <person name="Priest M."/>
            <person name="Roberts A."/>
            <person name="Saif S."/>
            <person name="Shea T."/>
            <person name="Sykes S."/>
            <person name="Wortman J."/>
            <person name="Nusbaum C."/>
            <person name="Birren B."/>
        </authorList>
    </citation>
    <scope>NUCLEOTIDE SEQUENCE [LARGE SCALE GENOMIC DNA]</scope>
    <source>
        <strain evidence="2 3">NCTC 12740</strain>
    </source>
</reference>
<keyword evidence="3" id="KW-1185">Reference proteome</keyword>
<proteinExistence type="predicted"/>
<dbReference type="AlphaFoldDB" id="V8CEV1"/>
<dbReference type="RefSeq" id="WP_023930458.1">
    <property type="nucleotide sequence ID" value="NZ_KI669458.1"/>
</dbReference>